<feature type="region of interest" description="Disordered" evidence="9">
    <location>
        <begin position="1496"/>
        <end position="1555"/>
    </location>
</feature>
<keyword evidence="4" id="KW-0493">Microtubule</keyword>
<dbReference type="GO" id="GO:0005874">
    <property type="term" value="C:microtubule"/>
    <property type="evidence" value="ECO:0007669"/>
    <property type="project" value="UniProtKB-KW"/>
</dbReference>
<evidence type="ECO:0000313" key="12">
    <source>
        <dbReference type="Proteomes" id="UP001190640"/>
    </source>
</evidence>
<feature type="region of interest" description="Disordered" evidence="9">
    <location>
        <begin position="1610"/>
        <end position="1630"/>
    </location>
</feature>
<dbReference type="PROSITE" id="PS51306">
    <property type="entry name" value="ASD1"/>
    <property type="match status" value="1"/>
</dbReference>
<feature type="compositionally biased region" description="Polar residues" evidence="9">
    <location>
        <begin position="848"/>
        <end position="863"/>
    </location>
</feature>
<feature type="compositionally biased region" description="Basic and acidic residues" evidence="9">
    <location>
        <begin position="1618"/>
        <end position="1629"/>
    </location>
</feature>
<dbReference type="InterPro" id="IPR014799">
    <property type="entry name" value="ASD2_dom"/>
</dbReference>
<dbReference type="PANTHER" id="PTHR15012">
    <property type="entry name" value="APICAL PROTEIN/SHROOM-RELATED"/>
    <property type="match status" value="1"/>
</dbReference>
<feature type="compositionally biased region" description="Basic and acidic residues" evidence="9">
    <location>
        <begin position="878"/>
        <end position="894"/>
    </location>
</feature>
<feature type="domain" description="ASD1" evidence="10">
    <location>
        <begin position="790"/>
        <end position="897"/>
    </location>
</feature>
<evidence type="ECO:0000256" key="6">
    <source>
        <dbReference type="ARBA" id="ARBA00023212"/>
    </source>
</evidence>
<feature type="region of interest" description="Disordered" evidence="9">
    <location>
        <begin position="961"/>
        <end position="997"/>
    </location>
</feature>
<evidence type="ECO:0000256" key="1">
    <source>
        <dbReference type="ARBA" id="ARBA00004245"/>
    </source>
</evidence>
<gene>
    <name evidence="13" type="primary">SHROOM3</name>
</gene>
<evidence type="ECO:0000256" key="7">
    <source>
        <dbReference type="PROSITE-ProRule" id="PRU00637"/>
    </source>
</evidence>
<dbReference type="GO" id="GO:0016324">
    <property type="term" value="C:apical plasma membrane"/>
    <property type="evidence" value="ECO:0007669"/>
    <property type="project" value="TreeGrafter"/>
</dbReference>
<feature type="region of interest" description="Disordered" evidence="9">
    <location>
        <begin position="1326"/>
        <end position="1363"/>
    </location>
</feature>
<dbReference type="Pfam" id="PF08687">
    <property type="entry name" value="ASD2"/>
    <property type="match status" value="1"/>
</dbReference>
<feature type="region of interest" description="Disordered" evidence="9">
    <location>
        <begin position="1179"/>
        <end position="1200"/>
    </location>
</feature>
<feature type="region of interest" description="Disordered" evidence="9">
    <location>
        <begin position="1450"/>
        <end position="1472"/>
    </location>
</feature>
<feature type="region of interest" description="Disordered" evidence="9">
    <location>
        <begin position="16"/>
        <end position="92"/>
    </location>
</feature>
<evidence type="ECO:0000256" key="4">
    <source>
        <dbReference type="ARBA" id="ARBA00022701"/>
    </source>
</evidence>
<dbReference type="Proteomes" id="UP001190640">
    <property type="component" value="Chromosome 10"/>
</dbReference>
<keyword evidence="6" id="KW-0206">Cytoskeleton</keyword>
<evidence type="ECO:0000259" key="10">
    <source>
        <dbReference type="PROSITE" id="PS51306"/>
    </source>
</evidence>
<feature type="compositionally biased region" description="Polar residues" evidence="9">
    <location>
        <begin position="1326"/>
        <end position="1337"/>
    </location>
</feature>
<dbReference type="PANTHER" id="PTHR15012:SF33">
    <property type="entry name" value="PROTEIN SHROOM3"/>
    <property type="match status" value="1"/>
</dbReference>
<dbReference type="PROSITE" id="PS51307">
    <property type="entry name" value="ASD2"/>
    <property type="match status" value="1"/>
</dbReference>
<dbReference type="KEGG" id="emc:129336616"/>
<proteinExistence type="inferred from homology"/>
<feature type="compositionally biased region" description="Basic and acidic residues" evidence="9">
    <location>
        <begin position="1450"/>
        <end position="1461"/>
    </location>
</feature>
<accession>A0AA97JZC7</accession>
<feature type="region of interest" description="Disordered" evidence="9">
    <location>
        <begin position="167"/>
        <end position="249"/>
    </location>
</feature>
<feature type="region of interest" description="Disordered" evidence="9">
    <location>
        <begin position="627"/>
        <end position="657"/>
    </location>
</feature>
<evidence type="ECO:0000256" key="8">
    <source>
        <dbReference type="SAM" id="Coils"/>
    </source>
</evidence>
<keyword evidence="3" id="KW-0963">Cytoplasm</keyword>
<reference evidence="13" key="1">
    <citation type="submission" date="2025-08" db="UniProtKB">
        <authorList>
            <consortium name="RefSeq"/>
        </authorList>
    </citation>
    <scope>IDENTIFICATION</scope>
    <source>
        <tissue evidence="13">Blood</tissue>
    </source>
</reference>
<name>A0AA97JZC7_EUBMA</name>
<feature type="region of interest" description="Disordered" evidence="9">
    <location>
        <begin position="1218"/>
        <end position="1275"/>
    </location>
</feature>
<dbReference type="InterPro" id="IPR027685">
    <property type="entry name" value="Shroom_fam"/>
</dbReference>
<feature type="compositionally biased region" description="Low complexity" evidence="9">
    <location>
        <begin position="587"/>
        <end position="606"/>
    </location>
</feature>
<feature type="region of interest" description="Disordered" evidence="9">
    <location>
        <begin position="809"/>
        <end position="896"/>
    </location>
</feature>
<feature type="compositionally biased region" description="Basic and acidic residues" evidence="9">
    <location>
        <begin position="458"/>
        <end position="472"/>
    </location>
</feature>
<dbReference type="CTD" id="57619"/>
<dbReference type="GO" id="GO:0043296">
    <property type="term" value="C:apical junction complex"/>
    <property type="evidence" value="ECO:0007669"/>
    <property type="project" value="TreeGrafter"/>
</dbReference>
<keyword evidence="12" id="KW-1185">Reference proteome</keyword>
<evidence type="ECO:0000256" key="9">
    <source>
        <dbReference type="SAM" id="MobiDB-lite"/>
    </source>
</evidence>
<dbReference type="GO" id="GO:0051015">
    <property type="term" value="F:actin filament binding"/>
    <property type="evidence" value="ECO:0007669"/>
    <property type="project" value="InterPro"/>
</dbReference>
<comment type="similarity">
    <text evidence="2">Belongs to the shroom family.</text>
</comment>
<feature type="compositionally biased region" description="Polar residues" evidence="9">
    <location>
        <begin position="1512"/>
        <end position="1524"/>
    </location>
</feature>
<feature type="compositionally biased region" description="Polar residues" evidence="9">
    <location>
        <begin position="177"/>
        <end position="189"/>
    </location>
</feature>
<feature type="compositionally biased region" description="Low complexity" evidence="9">
    <location>
        <begin position="1343"/>
        <end position="1359"/>
    </location>
</feature>
<dbReference type="GeneID" id="129336616"/>
<evidence type="ECO:0000256" key="2">
    <source>
        <dbReference type="ARBA" id="ARBA00006469"/>
    </source>
</evidence>
<feature type="compositionally biased region" description="Polar residues" evidence="9">
    <location>
        <begin position="1241"/>
        <end position="1254"/>
    </location>
</feature>
<dbReference type="GO" id="GO:0030864">
    <property type="term" value="C:cortical actin cytoskeleton"/>
    <property type="evidence" value="ECO:0007669"/>
    <property type="project" value="TreeGrafter"/>
</dbReference>
<dbReference type="Gene3D" id="6.10.250.3120">
    <property type="match status" value="1"/>
</dbReference>
<feature type="domain" description="ASD2" evidence="11">
    <location>
        <begin position="1559"/>
        <end position="1847"/>
    </location>
</feature>
<evidence type="ECO:0000256" key="5">
    <source>
        <dbReference type="ARBA" id="ARBA00023203"/>
    </source>
</evidence>
<feature type="coiled-coil region" evidence="8">
    <location>
        <begin position="1745"/>
        <end position="1787"/>
    </location>
</feature>
<evidence type="ECO:0000256" key="3">
    <source>
        <dbReference type="ARBA" id="ARBA00022490"/>
    </source>
</evidence>
<feature type="compositionally biased region" description="Polar residues" evidence="9">
    <location>
        <begin position="425"/>
        <end position="435"/>
    </location>
</feature>
<dbReference type="InterPro" id="IPR014800">
    <property type="entry name" value="ASD1_dom"/>
</dbReference>
<feature type="compositionally biased region" description="Basic and acidic residues" evidence="9">
    <location>
        <begin position="1259"/>
        <end position="1275"/>
    </location>
</feature>
<dbReference type="GO" id="GO:0005912">
    <property type="term" value="C:adherens junction"/>
    <property type="evidence" value="ECO:0007669"/>
    <property type="project" value="TreeGrafter"/>
</dbReference>
<feature type="compositionally biased region" description="Polar residues" evidence="9">
    <location>
        <begin position="633"/>
        <end position="657"/>
    </location>
</feature>
<comment type="subcellular location">
    <subcellularLocation>
        <location evidence="1">Cytoplasm</location>
        <location evidence="1">Cytoskeleton</location>
    </subcellularLocation>
</comment>
<dbReference type="RefSeq" id="XP_054845816.1">
    <property type="nucleotide sequence ID" value="XM_054989841.1"/>
</dbReference>
<evidence type="ECO:0000313" key="13">
    <source>
        <dbReference type="RefSeq" id="XP_054845816.1"/>
    </source>
</evidence>
<organism evidence="12 13">
    <name type="scientific">Eublepharis macularius</name>
    <name type="common">Leopard gecko</name>
    <name type="synonym">Cyrtodactylus macularius</name>
    <dbReference type="NCBI Taxonomy" id="481883"/>
    <lineage>
        <taxon>Eukaryota</taxon>
        <taxon>Metazoa</taxon>
        <taxon>Chordata</taxon>
        <taxon>Craniata</taxon>
        <taxon>Vertebrata</taxon>
        <taxon>Euteleostomi</taxon>
        <taxon>Lepidosauria</taxon>
        <taxon>Squamata</taxon>
        <taxon>Bifurcata</taxon>
        <taxon>Gekkota</taxon>
        <taxon>Eublepharidae</taxon>
        <taxon>Eublepharinae</taxon>
        <taxon>Eublepharis</taxon>
    </lineage>
</organism>
<feature type="coiled-coil region" evidence="8">
    <location>
        <begin position="1670"/>
        <end position="1697"/>
    </location>
</feature>
<protein>
    <submittedName>
        <fullName evidence="13">Protein Shroom3</fullName>
    </submittedName>
</protein>
<keyword evidence="8" id="KW-0175">Coiled coil</keyword>
<evidence type="ECO:0000259" key="11">
    <source>
        <dbReference type="PROSITE" id="PS51307"/>
    </source>
</evidence>
<dbReference type="Pfam" id="PF08688">
    <property type="entry name" value="ASD1"/>
    <property type="match status" value="1"/>
</dbReference>
<feature type="compositionally biased region" description="Polar residues" evidence="9">
    <location>
        <begin position="965"/>
        <end position="983"/>
    </location>
</feature>
<sequence length="1879" mass="208649">MMQVSQGMIGTPWHQAYHSSSSTSDLSSYDHGYLRRSPDQYSSRGSMESLDHTPTGYSHQPCHLSPAKSTNSIDQLPHLHSKRDSAYSSFSTSSSIPEYPAPTFCKERSYSMENVHSRIRPQEGGMRQADIRYIKTVYNAQRGVSEEYEVKSSSLLPSREAQAKGYNTSRLYGYNKGPQTRSSSDSESQYVKGPPMPPTRSDSYAATRHHERPSSWSSVDRVDHRKPCRTHSKGVWSHLGPGTPSPLGQLQKSPFLDGPLHTVMEKSPESSPTMKPKQVYSQATQPGQPLLPTGVYPVPSPEPHFAQVPHPSASNTGMLYPALAKERGYAPAPASPDSYEKAAACGQHSSLDENGNQSIPNKTVIFYHPECVPLTAGKKKDAGDPDAKFILYRTHPQAYPISSRQDELGPLHMATPVVQEITRNAQPLSHNSQPWLSHLRDGGDSKSVCQSKGYGAGEHQEEKNAKPQKSERASTAQNQWNSSKAKQYSFFSLQNIPESTKLQNNLNLKEMEQFRSYSDAKWHFVNSGSQAERDYRGQIPECWQDREWQALERHHDGFTGTEHVRERIHSAEPKYDEPSSPLHPKTSDFSFRRLSSSSTQSFQSSQNGKMDSRKAHCSVLEKVNKIEQREQGNQRPQSLSVSNFSQNYGSNKPSLNNIEDIRNRRNSQEHGQLLGEHCKPANIPISEPVSYAQYPTEKGVIKPERASWHSAEQQTGATTAVVAVPARQSVYHGGFSENEPQKHVPQLQRSRSTFQLIDEPGREILWKGNVQDLNGLQLDTPFNRAYRNSIKDAQSRVLRATSFRRKDLNISPPFGNEPRRSVHRPASAHVGMRSTAASPHTPKERHSITPTETKQGYTNNESLPGSLHVPRIGGRKRLTAEQKKRSYSEPEKMNEVGVSDSELSPFSLQKKAPHFVFPENTVADRRKIFERENKACSTINLSKPELKQLQQNALADYIERKTGKRPSSASQDTSSQTPCQQTGAPDGQSLSSSSSMNSLQDLSLYHHRESLERVCKPGRGFATLPPGLMGCFDVTGYENKKGLPNNSNSSFPNWLKTDRHQDLRPNPELTKGTQTDQLDICTQPYCGNQAPEKKPACTKKPGKSVSAEDLLDRSDNQAVAVHVRSRSSPIADKKCQDLLMGDRSEFSHFVKDPFYVVDAGSRSFDSKERNQMDKPAFARYYPHPRHSSGNVSNASPLSDGLKAPDLLRHLSRTSAFAPLPVDANSHRSDPKQSAMPVLPSKSGQPSTNAANSTPALAREGQETRWQPKFDRDDNSKVQAQVLDNGDCPLKDSAEETAWRWKAALPQRHLPTNAKWVHLVKDDSLPKNSVSPQASGQKVFQRWQSLPSQSSSSSEPETLSGQGRLSLRISESYLQMTPPPFHREEGDDDVFFQETQPHAATTESKRSSPLLPPPPLLPVQSSSAMANAMDEFPLSPIALEVNAAAMDKAASLREKESPERNLNRFPRGLSEREKAGSNIAISKSGWVVPPPFGTSGSKANGFAPSPEAGPQPLATQESVNGTPVSQPREPIAVSKAYENEGLNPESYSGKKKTPEDIKEETLAKEIIHKDKSLAGVLDPDAKMKTTMDLMEGIFPNGARMLKENTRRKILQKRTAGHSAAEDDKREEKEAATTLAPCPAYFSVSAPKAELLNKIKDLPEETGGDEEQGDVNEKKAELIESLSRKLETLKEAKESLQADVRLNNALGEEVEALISGLCKPNEFEKYRMFIGDLDKVVSLLLSLSGRLARVENVLNSLGEDADDQERSSLNEKRKMLAGQHEDARELKENLDRRERVVLDILCSYLSEEQLQDYQHFVKMKSALLIEQRELDDKIKLGQEQLKCLLESLPVDFALRSKKAVAPLAPVGSGVNSNRPPPASSL</sequence>
<feature type="region of interest" description="Disordered" evidence="9">
    <location>
        <begin position="571"/>
        <end position="614"/>
    </location>
</feature>
<feature type="region of interest" description="Disordered" evidence="9">
    <location>
        <begin position="425"/>
        <end position="481"/>
    </location>
</feature>
<keyword evidence="5 7" id="KW-0009">Actin-binding</keyword>
<dbReference type="GO" id="GO:0007015">
    <property type="term" value="P:actin filament organization"/>
    <property type="evidence" value="ECO:0007669"/>
    <property type="project" value="TreeGrafter"/>
</dbReference>
<feature type="compositionally biased region" description="Polar residues" evidence="9">
    <location>
        <begin position="1187"/>
        <end position="1196"/>
    </location>
</feature>